<evidence type="ECO:0000256" key="2">
    <source>
        <dbReference type="ARBA" id="ARBA00005677"/>
    </source>
</evidence>
<dbReference type="GO" id="GO:0006412">
    <property type="term" value="P:translation"/>
    <property type="evidence" value="ECO:0007669"/>
    <property type="project" value="InterPro"/>
</dbReference>
<accession>A0A1E4SHP7</accession>
<dbReference type="EMBL" id="KV453912">
    <property type="protein sequence ID" value="ODV79031.1"/>
    <property type="molecule type" value="Genomic_DNA"/>
</dbReference>
<keyword evidence="5" id="KW-0687">Ribonucleoprotein</keyword>
<name>A0A1E4SHP7_9ASCO</name>
<dbReference type="PANTHER" id="PTHR13477">
    <property type="entry name" value="MITOCHONDRIAL 39S RIBOSOMAL PROTEIN L49"/>
    <property type="match status" value="1"/>
</dbReference>
<dbReference type="GO" id="GO:0003735">
    <property type="term" value="F:structural constituent of ribosome"/>
    <property type="evidence" value="ECO:0007669"/>
    <property type="project" value="InterPro"/>
</dbReference>
<dbReference type="RefSeq" id="XP_020064153.1">
    <property type="nucleotide sequence ID" value="XM_020210060.1"/>
</dbReference>
<evidence type="ECO:0000256" key="6">
    <source>
        <dbReference type="ARBA" id="ARBA00035191"/>
    </source>
</evidence>
<dbReference type="Gene3D" id="3.30.780.10">
    <property type="entry name" value="SUI1-like domain"/>
    <property type="match status" value="1"/>
</dbReference>
<reference evidence="8" key="1">
    <citation type="submission" date="2016-05" db="EMBL/GenBank/DDBJ databases">
        <title>Comparative genomics of biotechnologically important yeasts.</title>
        <authorList>
            <consortium name="DOE Joint Genome Institute"/>
            <person name="Riley R."/>
            <person name="Haridas S."/>
            <person name="Wolfe K.H."/>
            <person name="Lopes M.R."/>
            <person name="Hittinger C.T."/>
            <person name="Goker M."/>
            <person name="Salamov A."/>
            <person name="Wisecaver J."/>
            <person name="Long T.M."/>
            <person name="Aerts A.L."/>
            <person name="Barry K."/>
            <person name="Choi C."/>
            <person name="Clum A."/>
            <person name="Coughlan A.Y."/>
            <person name="Deshpande S."/>
            <person name="Douglass A.P."/>
            <person name="Hanson S.J."/>
            <person name="Klenk H.-P."/>
            <person name="Labutti K."/>
            <person name="Lapidus A."/>
            <person name="Lindquist E."/>
            <person name="Lipzen A."/>
            <person name="Meier-Kolthoff J.P."/>
            <person name="Ohm R.A."/>
            <person name="Otillar R.P."/>
            <person name="Pangilinan J."/>
            <person name="Peng Y."/>
            <person name="Rokas A."/>
            <person name="Rosa C.A."/>
            <person name="Scheuner C."/>
            <person name="Sibirny A.A."/>
            <person name="Slot J.C."/>
            <person name="Stielow J.B."/>
            <person name="Sun H."/>
            <person name="Kurtzman C.P."/>
            <person name="Blackwell M."/>
            <person name="Grigoriev I.V."/>
            <person name="Jeffries T.W."/>
        </authorList>
    </citation>
    <scope>NUCLEOTIDE SEQUENCE [LARGE SCALE GENOMIC DNA]</scope>
    <source>
        <strain evidence="8">NRRL Y-17324</strain>
    </source>
</reference>
<dbReference type="PANTHER" id="PTHR13477:SF0">
    <property type="entry name" value="LARGE RIBOSOMAL SUBUNIT PROTEIN ML49"/>
    <property type="match status" value="1"/>
</dbReference>
<keyword evidence="3 7" id="KW-0689">Ribosomal protein</keyword>
<evidence type="ECO:0000313" key="8">
    <source>
        <dbReference type="Proteomes" id="UP000094285"/>
    </source>
</evidence>
<evidence type="ECO:0000256" key="5">
    <source>
        <dbReference type="ARBA" id="ARBA00023274"/>
    </source>
</evidence>
<comment type="subcellular location">
    <subcellularLocation>
        <location evidence="1">Mitochondrion</location>
    </subcellularLocation>
</comment>
<evidence type="ECO:0000256" key="3">
    <source>
        <dbReference type="ARBA" id="ARBA00022980"/>
    </source>
</evidence>
<dbReference type="InterPro" id="IPR007740">
    <property type="entry name" value="Ribosomal_mL49"/>
</dbReference>
<dbReference type="Proteomes" id="UP000094285">
    <property type="component" value="Unassembled WGS sequence"/>
</dbReference>
<proteinExistence type="inferred from homology"/>
<dbReference type="GeneID" id="30984196"/>
<evidence type="ECO:0000256" key="4">
    <source>
        <dbReference type="ARBA" id="ARBA00023128"/>
    </source>
</evidence>
<sequence length="125" mass="14261">MRPSFVSLKSVRVPLPTPTIKPFEIPPLSSISYKNLPNTGFGIHNYSITKTKFKHWPVYLKIQNTKISTEVKRIQGDVVQFKNDLLALNPNLEITVNQNIGYVNIKGDVVNEIKKYFDENIESSI</sequence>
<gene>
    <name evidence="7" type="ORF">CANTADRAFT_52284</name>
</gene>
<dbReference type="Pfam" id="PF05046">
    <property type="entry name" value="Img2"/>
    <property type="match status" value="1"/>
</dbReference>
<dbReference type="STRING" id="984487.A0A1E4SHP7"/>
<keyword evidence="8" id="KW-1185">Reference proteome</keyword>
<comment type="similarity">
    <text evidence="2">Belongs to the mitochondrion-specific ribosomal protein mL49 family.</text>
</comment>
<evidence type="ECO:0000313" key="7">
    <source>
        <dbReference type="EMBL" id="ODV79031.1"/>
    </source>
</evidence>
<protein>
    <recommendedName>
        <fullName evidence="6">Large ribosomal subunit protein mL49</fullName>
    </recommendedName>
</protein>
<keyword evidence="4" id="KW-0496">Mitochondrion</keyword>
<organism evidence="7 8">
    <name type="scientific">Suhomyces tanzawaensis NRRL Y-17324</name>
    <dbReference type="NCBI Taxonomy" id="984487"/>
    <lineage>
        <taxon>Eukaryota</taxon>
        <taxon>Fungi</taxon>
        <taxon>Dikarya</taxon>
        <taxon>Ascomycota</taxon>
        <taxon>Saccharomycotina</taxon>
        <taxon>Pichiomycetes</taxon>
        <taxon>Debaryomycetaceae</taxon>
        <taxon>Suhomyces</taxon>
    </lineage>
</organism>
<dbReference type="OrthoDB" id="19439at2759"/>
<evidence type="ECO:0000256" key="1">
    <source>
        <dbReference type="ARBA" id="ARBA00004173"/>
    </source>
</evidence>
<dbReference type="AlphaFoldDB" id="A0A1E4SHP7"/>
<dbReference type="GO" id="GO:0005762">
    <property type="term" value="C:mitochondrial large ribosomal subunit"/>
    <property type="evidence" value="ECO:0007669"/>
    <property type="project" value="TreeGrafter"/>
</dbReference>